<dbReference type="InterPro" id="IPR050086">
    <property type="entry name" value="MetN_ABC_transporter-like"/>
</dbReference>
<comment type="similarity">
    <text evidence="2">Belongs to the ABC transporter superfamily.</text>
</comment>
<dbReference type="SUPFAM" id="SSF53795">
    <property type="entry name" value="PEP carboxykinase-like"/>
    <property type="match status" value="1"/>
</dbReference>
<evidence type="ECO:0000313" key="7">
    <source>
        <dbReference type="EMBL" id="GMA37071.1"/>
    </source>
</evidence>
<feature type="region of interest" description="Disordered" evidence="6">
    <location>
        <begin position="71"/>
        <end position="93"/>
    </location>
</feature>
<comment type="subcellular location">
    <subcellularLocation>
        <location evidence="1">Cell membrane</location>
        <topology evidence="1">Peripheral membrane protein</topology>
    </subcellularLocation>
</comment>
<dbReference type="PANTHER" id="PTHR43166">
    <property type="entry name" value="AMINO ACID IMPORT ATP-BINDING PROTEIN"/>
    <property type="match status" value="1"/>
</dbReference>
<dbReference type="InterPro" id="IPR027417">
    <property type="entry name" value="P-loop_NTPase"/>
</dbReference>
<dbReference type="Proteomes" id="UP001157125">
    <property type="component" value="Unassembled WGS sequence"/>
</dbReference>
<dbReference type="Gene3D" id="3.40.50.300">
    <property type="entry name" value="P-loop containing nucleotide triphosphate hydrolases"/>
    <property type="match status" value="1"/>
</dbReference>
<evidence type="ECO:0000313" key="8">
    <source>
        <dbReference type="Proteomes" id="UP001157125"/>
    </source>
</evidence>
<keyword evidence="8" id="KW-1185">Reference proteome</keyword>
<sequence length="93" mass="10334">MVFQSFNLFAHKTILENVTLGPMKVRGIAKATAREEAMALLERVGVANQADKYPAQALRRAAAARRHRTIARHASQGDAFRRAHVRAGPRDDQ</sequence>
<keyword evidence="4" id="KW-1003">Cell membrane</keyword>
<evidence type="ECO:0000256" key="3">
    <source>
        <dbReference type="ARBA" id="ARBA00022448"/>
    </source>
</evidence>
<evidence type="ECO:0000256" key="2">
    <source>
        <dbReference type="ARBA" id="ARBA00005417"/>
    </source>
</evidence>
<evidence type="ECO:0000256" key="1">
    <source>
        <dbReference type="ARBA" id="ARBA00004202"/>
    </source>
</evidence>
<dbReference type="EMBL" id="BSUN01000001">
    <property type="protein sequence ID" value="GMA37071.1"/>
    <property type="molecule type" value="Genomic_DNA"/>
</dbReference>
<keyword evidence="5" id="KW-0472">Membrane</keyword>
<protein>
    <submittedName>
        <fullName evidence="7">Uncharacterized protein</fullName>
    </submittedName>
</protein>
<accession>A0ABQ6II59</accession>
<evidence type="ECO:0000256" key="4">
    <source>
        <dbReference type="ARBA" id="ARBA00022475"/>
    </source>
</evidence>
<organism evidence="7 8">
    <name type="scientific">Demequina litorisediminis</name>
    <dbReference type="NCBI Taxonomy" id="1849022"/>
    <lineage>
        <taxon>Bacteria</taxon>
        <taxon>Bacillati</taxon>
        <taxon>Actinomycetota</taxon>
        <taxon>Actinomycetes</taxon>
        <taxon>Micrococcales</taxon>
        <taxon>Demequinaceae</taxon>
        <taxon>Demequina</taxon>
    </lineage>
</organism>
<comment type="caution">
    <text evidence="7">The sequence shown here is derived from an EMBL/GenBank/DDBJ whole genome shotgun (WGS) entry which is preliminary data.</text>
</comment>
<gene>
    <name evidence="7" type="ORF">GCM10025876_32750</name>
</gene>
<evidence type="ECO:0000256" key="5">
    <source>
        <dbReference type="ARBA" id="ARBA00023136"/>
    </source>
</evidence>
<keyword evidence="3" id="KW-0813">Transport</keyword>
<proteinExistence type="inferred from homology"/>
<evidence type="ECO:0000256" key="6">
    <source>
        <dbReference type="SAM" id="MobiDB-lite"/>
    </source>
</evidence>
<dbReference type="PANTHER" id="PTHR43166:SF9">
    <property type="entry name" value="GLUTAMATE_ASPARTATE IMPORT ATP-BINDING PROTEIN GLTL"/>
    <property type="match status" value="1"/>
</dbReference>
<name>A0ABQ6II59_9MICO</name>
<reference evidence="8" key="1">
    <citation type="journal article" date="2019" name="Int. J. Syst. Evol. Microbiol.">
        <title>The Global Catalogue of Microorganisms (GCM) 10K type strain sequencing project: providing services to taxonomists for standard genome sequencing and annotation.</title>
        <authorList>
            <consortium name="The Broad Institute Genomics Platform"/>
            <consortium name="The Broad Institute Genome Sequencing Center for Infectious Disease"/>
            <person name="Wu L."/>
            <person name="Ma J."/>
        </authorList>
    </citation>
    <scope>NUCLEOTIDE SEQUENCE [LARGE SCALE GENOMIC DNA]</scope>
    <source>
        <strain evidence="8">NBRC 112299</strain>
    </source>
</reference>